<evidence type="ECO:0000313" key="2">
    <source>
        <dbReference type="Proteomes" id="UP000627292"/>
    </source>
</evidence>
<protein>
    <submittedName>
        <fullName evidence="1">Uncharacterized protein</fullName>
    </submittedName>
</protein>
<proteinExistence type="predicted"/>
<reference evidence="1" key="1">
    <citation type="journal article" date="2014" name="Int. J. Syst. Evol. Microbiol.">
        <title>Complete genome sequence of Corynebacterium casei LMG S-19264T (=DSM 44701T), isolated from a smear-ripened cheese.</title>
        <authorList>
            <consortium name="US DOE Joint Genome Institute (JGI-PGF)"/>
            <person name="Walter F."/>
            <person name="Albersmeier A."/>
            <person name="Kalinowski J."/>
            <person name="Ruckert C."/>
        </authorList>
    </citation>
    <scope>NUCLEOTIDE SEQUENCE</scope>
    <source>
        <strain evidence="1">CGMCC 1.15290</strain>
    </source>
</reference>
<sequence>MKKVKIFAADAYDRLQQVVNEWLRENKDINVLTSNLETVQKTATEYLFYILYTAIDQEEKGKLQTLAVVDQSAASVETNKVVEVITNPEVTIKN</sequence>
<dbReference type="AlphaFoldDB" id="A0A917J1T9"/>
<dbReference type="EMBL" id="BMIB01000004">
    <property type="protein sequence ID" value="GGH77244.1"/>
    <property type="molecule type" value="Genomic_DNA"/>
</dbReference>
<keyword evidence="2" id="KW-1185">Reference proteome</keyword>
<evidence type="ECO:0000313" key="1">
    <source>
        <dbReference type="EMBL" id="GGH77244.1"/>
    </source>
</evidence>
<accession>A0A917J1T9</accession>
<organism evidence="1 2">
    <name type="scientific">Filimonas zeae</name>
    <dbReference type="NCBI Taxonomy" id="1737353"/>
    <lineage>
        <taxon>Bacteria</taxon>
        <taxon>Pseudomonadati</taxon>
        <taxon>Bacteroidota</taxon>
        <taxon>Chitinophagia</taxon>
        <taxon>Chitinophagales</taxon>
        <taxon>Chitinophagaceae</taxon>
        <taxon>Filimonas</taxon>
    </lineage>
</organism>
<reference evidence="1" key="2">
    <citation type="submission" date="2020-09" db="EMBL/GenBank/DDBJ databases">
        <authorList>
            <person name="Sun Q."/>
            <person name="Zhou Y."/>
        </authorList>
    </citation>
    <scope>NUCLEOTIDE SEQUENCE</scope>
    <source>
        <strain evidence="1">CGMCC 1.15290</strain>
    </source>
</reference>
<dbReference type="Proteomes" id="UP000627292">
    <property type="component" value="Unassembled WGS sequence"/>
</dbReference>
<comment type="caution">
    <text evidence="1">The sequence shown here is derived from an EMBL/GenBank/DDBJ whole genome shotgun (WGS) entry which is preliminary data.</text>
</comment>
<name>A0A917J1T9_9BACT</name>
<gene>
    <name evidence="1" type="ORF">GCM10011379_43300</name>
</gene>
<dbReference type="RefSeq" id="WP_188956271.1">
    <property type="nucleotide sequence ID" value="NZ_BMIB01000004.1"/>
</dbReference>